<dbReference type="GO" id="GO:0009245">
    <property type="term" value="P:lipid A biosynthetic process"/>
    <property type="evidence" value="ECO:0007669"/>
    <property type="project" value="UniProtKB-UniRule"/>
</dbReference>
<evidence type="ECO:0000256" key="3">
    <source>
        <dbReference type="ARBA" id="ARBA00012071"/>
    </source>
</evidence>
<evidence type="ECO:0000256" key="2">
    <source>
        <dbReference type="ARBA" id="ARBA00004870"/>
    </source>
</evidence>
<evidence type="ECO:0000256" key="6">
    <source>
        <dbReference type="ARBA" id="ARBA00022556"/>
    </source>
</evidence>
<protein>
    <recommendedName>
        <fullName evidence="4 13">Tetraacyldisaccharide 4'-kinase</fullName>
        <ecNumber evidence="3 13">2.7.1.130</ecNumber>
    </recommendedName>
    <alternativeName>
        <fullName evidence="12 13">Lipid A 4'-kinase</fullName>
    </alternativeName>
</protein>
<feature type="binding site" evidence="13">
    <location>
        <begin position="59"/>
        <end position="66"/>
    </location>
    <ligand>
        <name>ATP</name>
        <dbReference type="ChEBI" id="CHEBI:30616"/>
    </ligand>
</feature>
<evidence type="ECO:0000256" key="5">
    <source>
        <dbReference type="ARBA" id="ARBA00022516"/>
    </source>
</evidence>
<comment type="pathway">
    <text evidence="2 13">Glycolipid biosynthesis; lipid IV(A) biosynthesis; lipid IV(A) from (3R)-3-hydroxytetradecanoyl-[acyl-carrier-protein] and UDP-N-acetyl-alpha-D-glucosamine: step 6/6.</text>
</comment>
<dbReference type="UniPathway" id="UPA00359">
    <property type="reaction ID" value="UER00482"/>
</dbReference>
<keyword evidence="7 13" id="KW-0808">Transferase</keyword>
<evidence type="ECO:0000313" key="15">
    <source>
        <dbReference type="EMBL" id="RIY38440.1"/>
    </source>
</evidence>
<dbReference type="GO" id="GO:0009244">
    <property type="term" value="P:lipopolysaccharide core region biosynthetic process"/>
    <property type="evidence" value="ECO:0007669"/>
    <property type="project" value="TreeGrafter"/>
</dbReference>
<comment type="catalytic activity">
    <reaction evidence="13">
        <text>a lipid A disaccharide + ATP = a lipid IVA + ADP + H(+)</text>
        <dbReference type="Rhea" id="RHEA:67840"/>
        <dbReference type="ChEBI" id="CHEBI:15378"/>
        <dbReference type="ChEBI" id="CHEBI:30616"/>
        <dbReference type="ChEBI" id="CHEBI:176343"/>
        <dbReference type="ChEBI" id="CHEBI:176425"/>
        <dbReference type="ChEBI" id="CHEBI:456216"/>
        <dbReference type="EC" id="2.7.1.130"/>
    </reaction>
</comment>
<dbReference type="EMBL" id="NRJG01000068">
    <property type="protein sequence ID" value="RIY38440.1"/>
    <property type="molecule type" value="Genomic_DNA"/>
</dbReference>
<evidence type="ECO:0000256" key="11">
    <source>
        <dbReference type="ARBA" id="ARBA00023098"/>
    </source>
</evidence>
<dbReference type="Pfam" id="PF02606">
    <property type="entry name" value="LpxK"/>
    <property type="match status" value="2"/>
</dbReference>
<feature type="region of interest" description="Disordered" evidence="14">
    <location>
        <begin position="357"/>
        <end position="379"/>
    </location>
</feature>
<comment type="similarity">
    <text evidence="13">Belongs to the LpxK family.</text>
</comment>
<dbReference type="GO" id="GO:0005524">
    <property type="term" value="F:ATP binding"/>
    <property type="evidence" value="ECO:0007669"/>
    <property type="project" value="UniProtKB-UniRule"/>
</dbReference>
<accession>A0A3A1YN85</accession>
<dbReference type="NCBIfam" id="TIGR00682">
    <property type="entry name" value="lpxK"/>
    <property type="match status" value="1"/>
</dbReference>
<evidence type="ECO:0000256" key="8">
    <source>
        <dbReference type="ARBA" id="ARBA00022741"/>
    </source>
</evidence>
<sequence>MEFWYKPKLTFKAALLYPLSRLYRRLAYRKYQKDLAQASKPNSLAAQIHTPVIVVGNITVGGTGKTPMVRFLFRYLHVMGFKVGVISRGYGGNYEGVHVVTSQDSAQVVGDEIMMQYAYCQRQGLDNIEFIVCKERVQAALKAQELGCNFIIADDGLQHYQLPRHLEIAVVGPQGLGNKLFIPAGPLREDAKRLRSVDYIVNNSNDPNYGSYKMEQQYLGFMPIKDLLTPVAAASNLSQVIMQWTDFLQQHCPADLVRWQEYLKRHPAFLENLVLRYQNATLEARQEYLQAEFNHPEEVLNSTTAGDIAQRTPSLASTISSADHANNNDDILAAHVVAANTANTDNTASAEINANSTNQVNSLHNNSGSSGGATKTSRTKDLSAVVAFSEDDEDPTLELEPATDYDRIIEKTSAPVTNTSLPLDEKNLDPDDPLLLSKIEEHVHLLSPEELARFSQSLGKKTSHATVGVEVAEHTPMFFNQQQESATVNTNTVTSDLTTTHTQTKIQTNNVATTQSTTQVNGSTAAQSTAQGNELATHNVNTATPELASKQPIHFATAEEFLEYIDQQLDPHTLSYKYLLAKAQALITQHHILVECMLATFPQVIALCAIGYPQGFKQTLESMGFKVVELFSFPDHYQFKQEDIDNIYAEHPEYKQYPLMVTEKDAIKMQELDLPALSFYIEREGYFAQHSRWLERLKNHLIEIYTNGVGNA</sequence>
<dbReference type="HAMAP" id="MF_00409">
    <property type="entry name" value="LpxK"/>
    <property type="match status" value="1"/>
</dbReference>
<organism evidence="15 16">
    <name type="scientific">Psittacicella hinzii</name>
    <dbReference type="NCBI Taxonomy" id="2028575"/>
    <lineage>
        <taxon>Bacteria</taxon>
        <taxon>Pseudomonadati</taxon>
        <taxon>Pseudomonadota</taxon>
        <taxon>Gammaproteobacteria</taxon>
        <taxon>Pasteurellales</taxon>
        <taxon>Psittacicellaceae</taxon>
        <taxon>Psittacicella</taxon>
    </lineage>
</organism>
<dbReference type="RefSeq" id="WP_119531315.1">
    <property type="nucleotide sequence ID" value="NZ_JBHSSP010000021.1"/>
</dbReference>
<keyword evidence="11 13" id="KW-0443">Lipid metabolism</keyword>
<reference evidence="15 16" key="1">
    <citation type="submission" date="2017-08" db="EMBL/GenBank/DDBJ databases">
        <title>Reclassification of Bisgaard taxon 37 and 44.</title>
        <authorList>
            <person name="Christensen H."/>
        </authorList>
    </citation>
    <scope>NUCLEOTIDE SEQUENCE [LARGE SCALE GENOMIC DNA]</scope>
    <source>
        <strain evidence="15 16">111</strain>
    </source>
</reference>
<keyword evidence="16" id="KW-1185">Reference proteome</keyword>
<dbReference type="SUPFAM" id="SSF52540">
    <property type="entry name" value="P-loop containing nucleoside triphosphate hydrolases"/>
    <property type="match status" value="1"/>
</dbReference>
<evidence type="ECO:0000313" key="16">
    <source>
        <dbReference type="Proteomes" id="UP000265916"/>
    </source>
</evidence>
<dbReference type="GO" id="GO:0009029">
    <property type="term" value="F:lipid-A 4'-kinase activity"/>
    <property type="evidence" value="ECO:0007669"/>
    <property type="project" value="UniProtKB-UniRule"/>
</dbReference>
<keyword evidence="8 13" id="KW-0547">Nucleotide-binding</keyword>
<dbReference type="OrthoDB" id="9766423at2"/>
<evidence type="ECO:0000256" key="9">
    <source>
        <dbReference type="ARBA" id="ARBA00022777"/>
    </source>
</evidence>
<comment type="caution">
    <text evidence="15">The sequence shown here is derived from an EMBL/GenBank/DDBJ whole genome shotgun (WGS) entry which is preliminary data.</text>
</comment>
<evidence type="ECO:0000256" key="13">
    <source>
        <dbReference type="HAMAP-Rule" id="MF_00409"/>
    </source>
</evidence>
<keyword evidence="6 13" id="KW-0441">Lipid A biosynthesis</keyword>
<evidence type="ECO:0000256" key="1">
    <source>
        <dbReference type="ARBA" id="ARBA00002274"/>
    </source>
</evidence>
<proteinExistence type="inferred from homology"/>
<dbReference type="EC" id="2.7.1.130" evidence="3 13"/>
<dbReference type="AlphaFoldDB" id="A0A3A1YN85"/>
<keyword evidence="9 13" id="KW-0418">Kinase</keyword>
<evidence type="ECO:0000256" key="4">
    <source>
        <dbReference type="ARBA" id="ARBA00016436"/>
    </source>
</evidence>
<evidence type="ECO:0000256" key="10">
    <source>
        <dbReference type="ARBA" id="ARBA00022840"/>
    </source>
</evidence>
<dbReference type="GO" id="GO:0005886">
    <property type="term" value="C:plasma membrane"/>
    <property type="evidence" value="ECO:0007669"/>
    <property type="project" value="TreeGrafter"/>
</dbReference>
<dbReference type="InterPro" id="IPR027417">
    <property type="entry name" value="P-loop_NTPase"/>
</dbReference>
<gene>
    <name evidence="13 15" type="primary">lpxK</name>
    <name evidence="15" type="ORF">CKF58_04265</name>
</gene>
<evidence type="ECO:0000256" key="7">
    <source>
        <dbReference type="ARBA" id="ARBA00022679"/>
    </source>
</evidence>
<dbReference type="PANTHER" id="PTHR42724">
    <property type="entry name" value="TETRAACYLDISACCHARIDE 4'-KINASE"/>
    <property type="match status" value="1"/>
</dbReference>
<evidence type="ECO:0000256" key="14">
    <source>
        <dbReference type="SAM" id="MobiDB-lite"/>
    </source>
</evidence>
<name>A0A3A1YN85_9GAMM</name>
<feature type="compositionally biased region" description="Polar residues" evidence="14">
    <location>
        <begin position="357"/>
        <end position="366"/>
    </location>
</feature>
<comment type="function">
    <text evidence="1 13">Transfers the gamma-phosphate of ATP to the 4'-position of a tetraacyldisaccharide 1-phosphate intermediate (termed DS-1-P) to form tetraacyldisaccharide 1,4'-bis-phosphate (lipid IVA).</text>
</comment>
<evidence type="ECO:0000256" key="12">
    <source>
        <dbReference type="ARBA" id="ARBA00029757"/>
    </source>
</evidence>
<dbReference type="Proteomes" id="UP000265916">
    <property type="component" value="Unassembled WGS sequence"/>
</dbReference>
<dbReference type="PANTHER" id="PTHR42724:SF1">
    <property type="entry name" value="TETRAACYLDISACCHARIDE 4'-KINASE, MITOCHONDRIAL-RELATED"/>
    <property type="match status" value="1"/>
</dbReference>
<keyword evidence="5 13" id="KW-0444">Lipid biosynthesis</keyword>
<dbReference type="InterPro" id="IPR003758">
    <property type="entry name" value="LpxK"/>
</dbReference>
<keyword evidence="10 13" id="KW-0067">ATP-binding</keyword>